<gene>
    <name evidence="1" type="ORF">OMP39_11485</name>
</gene>
<dbReference type="InterPro" id="IPR036412">
    <property type="entry name" value="HAD-like_sf"/>
</dbReference>
<evidence type="ECO:0000313" key="1">
    <source>
        <dbReference type="EMBL" id="UZD54292.1"/>
    </source>
</evidence>
<dbReference type="InterPro" id="IPR023214">
    <property type="entry name" value="HAD_sf"/>
</dbReference>
<sequence length="210" mass="24096">MKVVFDFGGVVFRWRPEVLMRQCLPTRVQSREDATLWAARFFQHDAGDWGEFDRGAVDADELVERVARRTGLSREEVQRVVDAVPDELEPIAPTLALIGRIKEAGHRLYFLSNMPAPYAAELRRRHRFLEWFDDGVFSSEVRLIKPDPSIFQTALQRFRAQPRDCVFLDDHPRNVEVARELGWQAVHFVDAAQAALALEDLGVLRTPRAS</sequence>
<dbReference type="PRINTS" id="PR00413">
    <property type="entry name" value="HADHALOGNASE"/>
</dbReference>
<organism evidence="1 2">
    <name type="scientific">Caldimonas aquatica</name>
    <dbReference type="NCBI Taxonomy" id="376175"/>
    <lineage>
        <taxon>Bacteria</taxon>
        <taxon>Pseudomonadati</taxon>
        <taxon>Pseudomonadota</taxon>
        <taxon>Betaproteobacteria</taxon>
        <taxon>Burkholderiales</taxon>
        <taxon>Sphaerotilaceae</taxon>
        <taxon>Caldimonas</taxon>
    </lineage>
</organism>
<name>A0ABY6MQL6_9BURK</name>
<dbReference type="RefSeq" id="WP_264891861.1">
    <property type="nucleotide sequence ID" value="NZ_CP110257.1"/>
</dbReference>
<dbReference type="Pfam" id="PF00702">
    <property type="entry name" value="Hydrolase"/>
    <property type="match status" value="1"/>
</dbReference>
<dbReference type="EMBL" id="CP110257">
    <property type="protein sequence ID" value="UZD54292.1"/>
    <property type="molecule type" value="Genomic_DNA"/>
</dbReference>
<dbReference type="InterPro" id="IPR006439">
    <property type="entry name" value="HAD-SF_hydro_IA"/>
</dbReference>
<protein>
    <submittedName>
        <fullName evidence="1">HAD family phosphatase</fullName>
    </submittedName>
</protein>
<dbReference type="NCBIfam" id="TIGR01509">
    <property type="entry name" value="HAD-SF-IA-v3"/>
    <property type="match status" value="1"/>
</dbReference>
<dbReference type="PANTHER" id="PTHR43611:SF3">
    <property type="entry name" value="FLAVIN MONONUCLEOTIDE HYDROLASE 1, CHLOROPLATIC"/>
    <property type="match status" value="1"/>
</dbReference>
<dbReference type="SUPFAM" id="SSF56784">
    <property type="entry name" value="HAD-like"/>
    <property type="match status" value="1"/>
</dbReference>
<reference evidence="1" key="1">
    <citation type="submission" date="2022-10" db="EMBL/GenBank/DDBJ databases">
        <title>Complete genome sequence of Schlegelella aquatica LMG 23380.</title>
        <authorList>
            <person name="Musilova J."/>
            <person name="Kourilova X."/>
            <person name="Bezdicek M."/>
            <person name="Hermankova K."/>
            <person name="Obruca S."/>
            <person name="Sedlar K."/>
        </authorList>
    </citation>
    <scope>NUCLEOTIDE SEQUENCE</scope>
    <source>
        <strain evidence="1">LMG 23380</strain>
    </source>
</reference>
<evidence type="ECO:0000313" key="2">
    <source>
        <dbReference type="Proteomes" id="UP001163266"/>
    </source>
</evidence>
<dbReference type="Gene3D" id="3.40.50.1000">
    <property type="entry name" value="HAD superfamily/HAD-like"/>
    <property type="match status" value="1"/>
</dbReference>
<accession>A0ABY6MQL6</accession>
<dbReference type="CDD" id="cd02603">
    <property type="entry name" value="HAD_sEH-N_like"/>
    <property type="match status" value="1"/>
</dbReference>
<keyword evidence="2" id="KW-1185">Reference proteome</keyword>
<dbReference type="PANTHER" id="PTHR43611">
    <property type="entry name" value="ALPHA-D-GLUCOSE 1-PHOSPHATE PHOSPHATASE"/>
    <property type="match status" value="1"/>
</dbReference>
<proteinExistence type="predicted"/>
<dbReference type="Proteomes" id="UP001163266">
    <property type="component" value="Chromosome"/>
</dbReference>